<dbReference type="Proteomes" id="UP000636960">
    <property type="component" value="Unassembled WGS sequence"/>
</dbReference>
<evidence type="ECO:0000313" key="1">
    <source>
        <dbReference type="EMBL" id="GIF02002.1"/>
    </source>
</evidence>
<name>A0A919K6S6_9ACTN</name>
<dbReference type="InterPro" id="IPR036188">
    <property type="entry name" value="FAD/NAD-bd_sf"/>
</dbReference>
<dbReference type="RefSeq" id="WP_203790991.1">
    <property type="nucleotide sequence ID" value="NZ_BOMV01000116.1"/>
</dbReference>
<evidence type="ECO:0000313" key="2">
    <source>
        <dbReference type="Proteomes" id="UP000636960"/>
    </source>
</evidence>
<dbReference type="AlphaFoldDB" id="A0A919K6S6"/>
<dbReference type="SUPFAM" id="SSF51905">
    <property type="entry name" value="FAD/NAD(P)-binding domain"/>
    <property type="match status" value="1"/>
</dbReference>
<keyword evidence="2" id="KW-1185">Reference proteome</keyword>
<protein>
    <submittedName>
        <fullName evidence="1">Uncharacterized protein</fullName>
    </submittedName>
</protein>
<dbReference type="EMBL" id="BOMV01000116">
    <property type="protein sequence ID" value="GIF02002.1"/>
    <property type="molecule type" value="Genomic_DNA"/>
</dbReference>
<accession>A0A919K6S6</accession>
<organism evidence="1 2">
    <name type="scientific">Paractinoplanes rishiriensis</name>
    <dbReference type="NCBI Taxonomy" id="1050105"/>
    <lineage>
        <taxon>Bacteria</taxon>
        <taxon>Bacillati</taxon>
        <taxon>Actinomycetota</taxon>
        <taxon>Actinomycetes</taxon>
        <taxon>Micromonosporales</taxon>
        <taxon>Micromonosporaceae</taxon>
        <taxon>Paractinoplanes</taxon>
    </lineage>
</organism>
<gene>
    <name evidence="1" type="ORF">Ari01nite_94660</name>
</gene>
<comment type="caution">
    <text evidence="1">The sequence shown here is derived from an EMBL/GenBank/DDBJ whole genome shotgun (WGS) entry which is preliminary data.</text>
</comment>
<proteinExistence type="predicted"/>
<reference evidence="1" key="1">
    <citation type="submission" date="2021-01" db="EMBL/GenBank/DDBJ databases">
        <title>Whole genome shotgun sequence of Actinoplanes rishiriensis NBRC 108556.</title>
        <authorList>
            <person name="Komaki H."/>
            <person name="Tamura T."/>
        </authorList>
    </citation>
    <scope>NUCLEOTIDE SEQUENCE</scope>
    <source>
        <strain evidence="1">NBRC 108556</strain>
    </source>
</reference>
<dbReference type="Gene3D" id="3.50.50.60">
    <property type="entry name" value="FAD/NAD(P)-binding domain"/>
    <property type="match status" value="1"/>
</dbReference>
<sequence>MFEPSAQIESLLAAVAAEKSVSGGMRAMMQRQSEFDSPFAAQLTGIALDPHGRAFADAFLDDYWVDQARRQNLLDAVDTDRELIIGSGFHAAVYAAVRVLSGLPKPLVLERHDRPGGTFAMTARPTFYLNSRNRAGNAGLAGDQGSALNYLPGAPIQAANVSMAEYQTNVDMALVIRLTLAQYADVVTGATVGSVTRDGTGVEIDIADRGPLFAARIIDARGLGDPTDQDLANGATICTFPQFMQRLTGRWPLRGLRRVAVIGGGDSGKCAVEALLGIGPAPLLAAAALDTVERVDWYAGDLPTTCDDWQQDIRGRYQAIGRYLRPDRHGAQRLAVRNRRAQPIALLGSALINGRSYDLAVACTGNTTATISGLYAGDFEEYAAPDGTVVARRHADLPAFQIGPHARLPFTQREQADGIADIAANAVAMFRTATKTAALAATLDPATRN</sequence>